<evidence type="ECO:0000313" key="1">
    <source>
        <dbReference type="EMBL" id="MBX58437.1"/>
    </source>
</evidence>
<organism evidence="1">
    <name type="scientific">Rhizophora mucronata</name>
    <name type="common">Asiatic mangrove</name>
    <dbReference type="NCBI Taxonomy" id="61149"/>
    <lineage>
        <taxon>Eukaryota</taxon>
        <taxon>Viridiplantae</taxon>
        <taxon>Streptophyta</taxon>
        <taxon>Embryophyta</taxon>
        <taxon>Tracheophyta</taxon>
        <taxon>Spermatophyta</taxon>
        <taxon>Magnoliopsida</taxon>
        <taxon>eudicotyledons</taxon>
        <taxon>Gunneridae</taxon>
        <taxon>Pentapetalae</taxon>
        <taxon>rosids</taxon>
        <taxon>fabids</taxon>
        <taxon>Malpighiales</taxon>
        <taxon>Rhizophoraceae</taxon>
        <taxon>Rhizophora</taxon>
    </lineage>
</organism>
<reference evidence="1" key="1">
    <citation type="submission" date="2018-02" db="EMBL/GenBank/DDBJ databases">
        <title>Rhizophora mucronata_Transcriptome.</title>
        <authorList>
            <person name="Meera S.P."/>
            <person name="Sreeshan A."/>
            <person name="Augustine A."/>
        </authorList>
    </citation>
    <scope>NUCLEOTIDE SEQUENCE</scope>
    <source>
        <tissue evidence="1">Leaf</tissue>
    </source>
</reference>
<accession>A0A2P2PUL9</accession>
<protein>
    <submittedName>
        <fullName evidence="1">Uncharacterized protein</fullName>
    </submittedName>
</protein>
<proteinExistence type="predicted"/>
<sequence>MRHVITSRKTSLAAQTTSFLEQVYYVKVCCVTLYYGCHSMLWCIGV</sequence>
<name>A0A2P2PUL9_RHIMU</name>
<dbReference type="EMBL" id="GGEC01077953">
    <property type="protein sequence ID" value="MBX58437.1"/>
    <property type="molecule type" value="Transcribed_RNA"/>
</dbReference>
<dbReference type="AlphaFoldDB" id="A0A2P2PUL9"/>